<dbReference type="AlphaFoldDB" id="A0AAD4IH35"/>
<sequence length="417" mass="46516">MEQCLPSSHLLYASIRLFALSSATIYAHQTLYVYLSQLRPTEGRNSNYIWPSFTQPPIPCVTSFTYVDGTIVPVDSSNPSTTSTPNLSNYDFVPNAPTYPTPGQNSPHPYPIQLQQAYPTTVGQQAFNYRTQPTRAQTNNAYVYSAQPLQGYGHRRRSLSTSDANRIAAANSINNPTFIRLQTPRARSATPEDRRRNGLHAQHGRSANQGPTPRGGSVNPTSTPYRMYSDSFVGGMLPTPIGTPLSDLTDVQELNYDTGYNSTSTAGRTSYLEGPVFRQMTRPEEFARSRHVIEIGALVVSNRSRLDTRLEPRSPTADRVRILEKLGDIEEHLRDKEGEEALPACMTIRVTLSRNMNAEDVNAADSVGKGHPEGPTKEHTESQRDMYDGHDDNEIMEMLMRDNDVDSQEEEENGNRE</sequence>
<keyword evidence="3" id="KW-1185">Reference proteome</keyword>
<protein>
    <submittedName>
        <fullName evidence="2">Uncharacterized protein</fullName>
    </submittedName>
</protein>
<reference evidence="2" key="1">
    <citation type="submission" date="2021-07" db="EMBL/GenBank/DDBJ databases">
        <title>Genome Resource of American Ginseng Black Spot Pathogen Alternaria panax.</title>
        <authorList>
            <person name="Qiu C."/>
            <person name="Wang W."/>
            <person name="Liu Z."/>
        </authorList>
    </citation>
    <scope>NUCLEOTIDE SEQUENCE</scope>
    <source>
        <strain evidence="2">BNCC115425</strain>
    </source>
</reference>
<evidence type="ECO:0000313" key="2">
    <source>
        <dbReference type="EMBL" id="KAG9194284.1"/>
    </source>
</evidence>
<feature type="compositionally biased region" description="Basic and acidic residues" evidence="1">
    <location>
        <begin position="368"/>
        <end position="404"/>
    </location>
</feature>
<dbReference type="EMBL" id="JAANER010000002">
    <property type="protein sequence ID" value="KAG9194284.1"/>
    <property type="molecule type" value="Genomic_DNA"/>
</dbReference>
<dbReference type="Proteomes" id="UP001199106">
    <property type="component" value="Unassembled WGS sequence"/>
</dbReference>
<organism evidence="2 3">
    <name type="scientific">Alternaria panax</name>
    <dbReference type="NCBI Taxonomy" id="48097"/>
    <lineage>
        <taxon>Eukaryota</taxon>
        <taxon>Fungi</taxon>
        <taxon>Dikarya</taxon>
        <taxon>Ascomycota</taxon>
        <taxon>Pezizomycotina</taxon>
        <taxon>Dothideomycetes</taxon>
        <taxon>Pleosporomycetidae</taxon>
        <taxon>Pleosporales</taxon>
        <taxon>Pleosporineae</taxon>
        <taxon>Pleosporaceae</taxon>
        <taxon>Alternaria</taxon>
        <taxon>Alternaria sect. Panax</taxon>
    </lineage>
</organism>
<evidence type="ECO:0000313" key="3">
    <source>
        <dbReference type="Proteomes" id="UP001199106"/>
    </source>
</evidence>
<feature type="compositionally biased region" description="Acidic residues" evidence="1">
    <location>
        <begin position="405"/>
        <end position="417"/>
    </location>
</feature>
<feature type="region of interest" description="Disordered" evidence="1">
    <location>
        <begin position="179"/>
        <end position="225"/>
    </location>
</feature>
<proteinExistence type="predicted"/>
<comment type="caution">
    <text evidence="2">The sequence shown here is derived from an EMBL/GenBank/DDBJ whole genome shotgun (WGS) entry which is preliminary data.</text>
</comment>
<accession>A0AAD4IH35</accession>
<gene>
    <name evidence="2" type="ORF">G6011_04319</name>
</gene>
<name>A0AAD4IH35_9PLEO</name>
<evidence type="ECO:0000256" key="1">
    <source>
        <dbReference type="SAM" id="MobiDB-lite"/>
    </source>
</evidence>
<feature type="region of interest" description="Disordered" evidence="1">
    <location>
        <begin position="362"/>
        <end position="417"/>
    </location>
</feature>